<dbReference type="GO" id="GO:0016567">
    <property type="term" value="P:protein ubiquitination"/>
    <property type="evidence" value="ECO:0007669"/>
    <property type="project" value="UniProtKB-UniRule"/>
</dbReference>
<comment type="function">
    <text evidence="5">Functions as an E3 ubiquitin ligase.</text>
</comment>
<dbReference type="Gene3D" id="3.30.40.10">
    <property type="entry name" value="Zinc/RING finger domain, C3HC4 (zinc finger)"/>
    <property type="match status" value="1"/>
</dbReference>
<dbReference type="SUPFAM" id="SSF48371">
    <property type="entry name" value="ARM repeat"/>
    <property type="match status" value="1"/>
</dbReference>
<evidence type="ECO:0000256" key="2">
    <source>
        <dbReference type="ARBA" id="ARBA00004906"/>
    </source>
</evidence>
<dbReference type="PROSITE" id="PS51698">
    <property type="entry name" value="U_BOX"/>
    <property type="match status" value="1"/>
</dbReference>
<evidence type="ECO:0000313" key="7">
    <source>
        <dbReference type="EMBL" id="MQL96989.1"/>
    </source>
</evidence>
<comment type="catalytic activity">
    <reaction evidence="1 5">
        <text>S-ubiquitinyl-[E2 ubiquitin-conjugating enzyme]-L-cysteine + [acceptor protein]-L-lysine = [E2 ubiquitin-conjugating enzyme]-L-cysteine + N(6)-ubiquitinyl-[acceptor protein]-L-lysine.</text>
        <dbReference type="EC" id="2.3.2.27"/>
    </reaction>
</comment>
<dbReference type="AlphaFoldDB" id="A0A843W0Y9"/>
<dbReference type="OrthoDB" id="10064100at2759"/>
<dbReference type="InterPro" id="IPR013083">
    <property type="entry name" value="Znf_RING/FYVE/PHD"/>
</dbReference>
<comment type="caution">
    <text evidence="7">The sequence shown here is derived from an EMBL/GenBank/DDBJ whole genome shotgun (WGS) entry which is preliminary data.</text>
</comment>
<dbReference type="UniPathway" id="UPA00143"/>
<dbReference type="InterPro" id="IPR011989">
    <property type="entry name" value="ARM-like"/>
</dbReference>
<evidence type="ECO:0000256" key="4">
    <source>
        <dbReference type="ARBA" id="ARBA00022786"/>
    </source>
</evidence>
<evidence type="ECO:0000256" key="3">
    <source>
        <dbReference type="ARBA" id="ARBA00022679"/>
    </source>
</evidence>
<dbReference type="SMART" id="SM00504">
    <property type="entry name" value="Ubox"/>
    <property type="match status" value="1"/>
</dbReference>
<evidence type="ECO:0000256" key="1">
    <source>
        <dbReference type="ARBA" id="ARBA00000900"/>
    </source>
</evidence>
<proteinExistence type="predicted"/>
<dbReference type="EMBL" id="NMUH01001985">
    <property type="protein sequence ID" value="MQL96989.1"/>
    <property type="molecule type" value="Genomic_DNA"/>
</dbReference>
<name>A0A843W0Y9_COLES</name>
<dbReference type="InterPro" id="IPR016024">
    <property type="entry name" value="ARM-type_fold"/>
</dbReference>
<evidence type="ECO:0000313" key="8">
    <source>
        <dbReference type="Proteomes" id="UP000652761"/>
    </source>
</evidence>
<comment type="pathway">
    <text evidence="2 5">Protein modification; protein ubiquitination.</text>
</comment>
<dbReference type="PANTHER" id="PTHR22849">
    <property type="entry name" value="WDSAM1 PROTEIN"/>
    <property type="match status" value="1"/>
</dbReference>
<dbReference type="InterPro" id="IPR045185">
    <property type="entry name" value="PUB22/23/24-like"/>
</dbReference>
<accession>A0A843W0Y9</accession>
<gene>
    <name evidence="7" type="ORF">Taro_029671</name>
</gene>
<reference evidence="7" key="1">
    <citation type="submission" date="2017-07" db="EMBL/GenBank/DDBJ databases">
        <title>Taro Niue Genome Assembly and Annotation.</title>
        <authorList>
            <person name="Atibalentja N."/>
            <person name="Keating K."/>
            <person name="Fields C.J."/>
        </authorList>
    </citation>
    <scope>NUCLEOTIDE SEQUENCE</scope>
    <source>
        <strain evidence="7">Niue_2</strain>
        <tissue evidence="7">Leaf</tissue>
    </source>
</reference>
<keyword evidence="4 5" id="KW-0833">Ubl conjugation pathway</keyword>
<evidence type="ECO:0000259" key="6">
    <source>
        <dbReference type="PROSITE" id="PS51698"/>
    </source>
</evidence>
<dbReference type="Gene3D" id="1.25.10.10">
    <property type="entry name" value="Leucine-rich Repeat Variant"/>
    <property type="match status" value="1"/>
</dbReference>
<dbReference type="SUPFAM" id="SSF57850">
    <property type="entry name" value="RING/U-box"/>
    <property type="match status" value="1"/>
</dbReference>
<dbReference type="Proteomes" id="UP000652761">
    <property type="component" value="Unassembled WGS sequence"/>
</dbReference>
<keyword evidence="3 5" id="KW-0808">Transferase</keyword>
<dbReference type="Pfam" id="PF25598">
    <property type="entry name" value="ARM_PUB"/>
    <property type="match status" value="1"/>
</dbReference>
<dbReference type="SMR" id="A0A843W0Y9"/>
<dbReference type="PANTHER" id="PTHR22849:SF132">
    <property type="entry name" value="E3 UBIQUITIN-PROTEIN LIGASE PUB23"/>
    <property type="match status" value="1"/>
</dbReference>
<protein>
    <recommendedName>
        <fullName evidence="5 6">U-box domain-containing protein</fullName>
        <ecNumber evidence="5">2.3.2.27</ecNumber>
    </recommendedName>
    <alternativeName>
        <fullName evidence="5">RING-type E3 ubiquitin transferase PUB</fullName>
    </alternativeName>
</protein>
<dbReference type="InterPro" id="IPR045210">
    <property type="entry name" value="RING-Ubox_PUB"/>
</dbReference>
<feature type="domain" description="U-box" evidence="6">
    <location>
        <begin position="15"/>
        <end position="95"/>
    </location>
</feature>
<evidence type="ECO:0000256" key="5">
    <source>
        <dbReference type="RuleBase" id="RU369093"/>
    </source>
</evidence>
<dbReference type="EC" id="2.3.2.27" evidence="5"/>
<sequence length="439" mass="48192">MSRPSSADQGGEGIDVPPYFLCPISLQIMRDPVTLPTGITYDREAIEKWIFSKKEEQCPTCPVTMQPLAVDGAELTPNHTLRRFIQAWCDAHASYGVERFPTPRPPLDKAQIAKLLDEARETQSSKVAALKKLRLIVDESERNRQCAEAAGAPDFLVSVVRTSGAMPPSSDEETNWWNEESMSGAGPCEEALRILHSFQISPQGFCELMAQNSDLVELLTAVLKGGGHYQSRAYATFLLRSILEALAPIILFRLREEVVVELVNVVRDNISSNVTKEALQGLARLCQRGCNRVKAADAGGVRVLVELLLDEPRKSVCEMALVLLEQLCGCAEGRAELLGHHAGLALVSQKMLTVSPLATGRATRVLHSVCRLSATPSVLEEMVQMGVVSKLCLLLQVDGGSRTGEIAKDMLGLHWETWKNSPCFPRRLLSTQTIYSLFG</sequence>
<dbReference type="InterPro" id="IPR003613">
    <property type="entry name" value="Ubox_domain"/>
</dbReference>
<dbReference type="Pfam" id="PF04564">
    <property type="entry name" value="U-box"/>
    <property type="match status" value="1"/>
</dbReference>
<dbReference type="InterPro" id="IPR058678">
    <property type="entry name" value="ARM_PUB"/>
</dbReference>
<keyword evidence="8" id="KW-1185">Reference proteome</keyword>
<dbReference type="GO" id="GO:0061630">
    <property type="term" value="F:ubiquitin protein ligase activity"/>
    <property type="evidence" value="ECO:0007669"/>
    <property type="project" value="UniProtKB-UniRule"/>
</dbReference>
<organism evidence="7 8">
    <name type="scientific">Colocasia esculenta</name>
    <name type="common">Wild taro</name>
    <name type="synonym">Arum esculentum</name>
    <dbReference type="NCBI Taxonomy" id="4460"/>
    <lineage>
        <taxon>Eukaryota</taxon>
        <taxon>Viridiplantae</taxon>
        <taxon>Streptophyta</taxon>
        <taxon>Embryophyta</taxon>
        <taxon>Tracheophyta</taxon>
        <taxon>Spermatophyta</taxon>
        <taxon>Magnoliopsida</taxon>
        <taxon>Liliopsida</taxon>
        <taxon>Araceae</taxon>
        <taxon>Aroideae</taxon>
        <taxon>Colocasieae</taxon>
        <taxon>Colocasia</taxon>
    </lineage>
</organism>
<dbReference type="CDD" id="cd16664">
    <property type="entry name" value="RING-Ubox_PUB"/>
    <property type="match status" value="1"/>
</dbReference>